<feature type="domain" description="Autotransporter" evidence="2">
    <location>
        <begin position="509"/>
        <end position="778"/>
    </location>
</feature>
<accession>A0A2Z4Z598</accession>
<dbReference type="InterPro" id="IPR051551">
    <property type="entry name" value="Autotransporter_adhesion"/>
</dbReference>
<dbReference type="Pfam" id="PF03212">
    <property type="entry name" value="Pertactin"/>
    <property type="match status" value="1"/>
</dbReference>
<protein>
    <submittedName>
        <fullName evidence="3">Autotransporter outer membrane beta-barrel domain-containing protein</fullName>
    </submittedName>
</protein>
<dbReference type="PANTHER" id="PTHR35037:SF7">
    <property type="entry name" value="AUTOTRANSPORTER"/>
    <property type="match status" value="1"/>
</dbReference>
<dbReference type="InterPro" id="IPR003991">
    <property type="entry name" value="Pertactin_virulence_factor"/>
</dbReference>
<dbReference type="PROSITE" id="PS51208">
    <property type="entry name" value="AUTOTRANSPORTER"/>
    <property type="match status" value="1"/>
</dbReference>
<name>A0A2Z4Z598_9PSED</name>
<dbReference type="PRINTS" id="PR01484">
    <property type="entry name" value="PRTACTNFAMLY"/>
</dbReference>
<dbReference type="EMBL" id="CP022202">
    <property type="protein sequence ID" value="AXA58885.1"/>
    <property type="molecule type" value="Genomic_DNA"/>
</dbReference>
<dbReference type="PANTHER" id="PTHR35037">
    <property type="entry name" value="C-TERMINAL REGION OF AIDA-LIKE PROTEIN"/>
    <property type="match status" value="1"/>
</dbReference>
<dbReference type="InterPro" id="IPR012332">
    <property type="entry name" value="Autotransporter_pectin_lyase_C"/>
</dbReference>
<evidence type="ECO:0000259" key="2">
    <source>
        <dbReference type="PROSITE" id="PS51208"/>
    </source>
</evidence>
<dbReference type="NCBIfam" id="TIGR01414">
    <property type="entry name" value="autotrans_barl"/>
    <property type="match status" value="1"/>
</dbReference>
<keyword evidence="4" id="KW-1185">Reference proteome</keyword>
<dbReference type="InterPro" id="IPR036709">
    <property type="entry name" value="Autotransporte_beta_dom_sf"/>
</dbReference>
<evidence type="ECO:0000256" key="1">
    <source>
        <dbReference type="ARBA" id="ARBA00022729"/>
    </source>
</evidence>
<dbReference type="Proteomes" id="UP000251666">
    <property type="component" value="Chromosome"/>
</dbReference>
<sequence length="778" mass="80821">MKLVKFVSRRSEAAGYLGSSSLLYFLFLAEPALAGALVGQDETITNGYPVESWTLAQFSTLNVNGAETLDVFVSESTLNASGATTGRVTGSVGSTINLSDTTVIGGNAPSALRLDNSTATINGSTIVGDRLGLSAARDVTSTTGSTVTATDSTITGATGGARASAYSTMAFSNSTVEGTGATSFGISLLGGSAFASNGTRIIGGQNGVTLGLESGVSVGNQLELDRSSVEGKNGSAIVVDYSGSSAPVTRIDVLNGSTLTGSNGTILEVKGAADVATNVGLSDLTGNVQVSDNSVAALTFTQGSLTGDITADAGSTATVALQQGSQLTGIMTNVATVGIDAQSGWTMTGDSQVGNLALNGGTVRMGADNAFYRLNVENLSGNGLFAIGTDFTTNQTDFINVTGTATGNHQLLIAASGNELVGSSGQPVQVVQTAGGDAVFSLANTGGEVEFGAFTYGLQKGDTGDWFLDPTARGVSPSTRAVMALFNTAVTVWYGEQASLRSRMGELRFNPEKSGAWIRAYGNKYNVSDSYGAGYRQAQQGFSLGADAPLPLGDGQWLLGVMAGHSTSDLDLHYGTSGTIKSYYLGTYLTWMDETSGYYVDSTLKLNRFRNEAKVGMSDGQRSKGDYDNNGLGGSVEVGRHIKLDDGYFIEPFTQWSAVAIQGKDYHLDNGLQAEGDRTYSLLGKAGMTVGRDMQLNNGATVQPYVRAAWAHEFSKNNEVKVNNNVFNNDLSGSRAELGAGIAVNLSQRWQAHAEVEYMNGKGIEMPLGGTVGLQFKW</sequence>
<dbReference type="Gene3D" id="2.40.128.130">
    <property type="entry name" value="Autotransporter beta-domain"/>
    <property type="match status" value="1"/>
</dbReference>
<evidence type="ECO:0000313" key="4">
    <source>
        <dbReference type="Proteomes" id="UP000251666"/>
    </source>
</evidence>
<dbReference type="SUPFAM" id="SSF103515">
    <property type="entry name" value="Autotransporter"/>
    <property type="match status" value="1"/>
</dbReference>
<dbReference type="InterPro" id="IPR004899">
    <property type="entry name" value="Pertactin_central"/>
</dbReference>
<dbReference type="Gene3D" id="2.160.20.20">
    <property type="match status" value="1"/>
</dbReference>
<organism evidence="3 4">
    <name type="scientific">Pseudomonas thivervalensis</name>
    <dbReference type="NCBI Taxonomy" id="86265"/>
    <lineage>
        <taxon>Bacteria</taxon>
        <taxon>Pseudomonadati</taxon>
        <taxon>Pseudomonadota</taxon>
        <taxon>Gammaproteobacteria</taxon>
        <taxon>Pseudomonadales</taxon>
        <taxon>Pseudomonadaceae</taxon>
        <taxon>Pseudomonas</taxon>
    </lineage>
</organism>
<reference evidence="4" key="1">
    <citation type="journal article" date="2021" name="Front. Microbiol.">
        <title>Genomic Analysis of the 1-Aminocyclopropane-1-Carboxylate Deaminase-Producing Pseudomonas thivervalensis SC5 Reveals Its Multifaceted Roles in Soil and in Beneficial Interactions With Plants.</title>
        <authorList>
            <person name="Nascimento F.X."/>
            <person name="Uron P."/>
            <person name="Glick B.R."/>
            <person name="Giachini A."/>
            <person name="Rossi M.J."/>
        </authorList>
    </citation>
    <scope>NUCLEOTIDE SEQUENCE [LARGE SCALE GENOMIC DNA]</scope>
    <source>
        <strain evidence="4">PLM3</strain>
    </source>
</reference>
<proteinExistence type="predicted"/>
<dbReference type="SUPFAM" id="SSF51126">
    <property type="entry name" value="Pectin lyase-like"/>
    <property type="match status" value="1"/>
</dbReference>
<dbReference type="SMART" id="SM00869">
    <property type="entry name" value="Autotransporter"/>
    <property type="match status" value="1"/>
</dbReference>
<dbReference type="Pfam" id="PF03797">
    <property type="entry name" value="Autotransporter"/>
    <property type="match status" value="1"/>
</dbReference>
<keyword evidence="1" id="KW-0732">Signal</keyword>
<dbReference type="KEGG" id="pthv:CE140_01960"/>
<evidence type="ECO:0000313" key="3">
    <source>
        <dbReference type="EMBL" id="AXA58885.1"/>
    </source>
</evidence>
<dbReference type="RefSeq" id="WP_208666255.1">
    <property type="nucleotide sequence ID" value="NZ_CP022201.1"/>
</dbReference>
<gene>
    <name evidence="3" type="ORF">CEQ51_01960</name>
</gene>
<dbReference type="AlphaFoldDB" id="A0A2Z4Z598"/>
<dbReference type="InterPro" id="IPR006315">
    <property type="entry name" value="OM_autotransptr_brl_dom"/>
</dbReference>
<dbReference type="InterPro" id="IPR011050">
    <property type="entry name" value="Pectin_lyase_fold/virulence"/>
</dbReference>
<dbReference type="GO" id="GO:0019867">
    <property type="term" value="C:outer membrane"/>
    <property type="evidence" value="ECO:0007669"/>
    <property type="project" value="InterPro"/>
</dbReference>
<dbReference type="CDD" id="cd01343">
    <property type="entry name" value="PL1_Passenger_AT"/>
    <property type="match status" value="1"/>
</dbReference>
<dbReference type="InterPro" id="IPR005546">
    <property type="entry name" value="Autotransporte_beta"/>
</dbReference>